<sequence>MGLGGRRVLRGRWRTCRGRRAAVRYLDVLAHAVKARGWRCVRLYGREFPRPLLWVYASGVAEDVGLVVCVRAVSGGMWAYHDVQRGRAGYLFPCGDAKAAAEQVDLLLKHRIFPSTW</sequence>
<gene>
    <name evidence="1" type="ORF">GCM10009546_59400</name>
</gene>
<evidence type="ECO:0000313" key="1">
    <source>
        <dbReference type="EMBL" id="GAA0589107.1"/>
    </source>
</evidence>
<keyword evidence="2" id="KW-1185">Reference proteome</keyword>
<dbReference type="Proteomes" id="UP001501427">
    <property type="component" value="Unassembled WGS sequence"/>
</dbReference>
<organism evidence="1 2">
    <name type="scientific">Actinomadura livida</name>
    <dbReference type="NCBI Taxonomy" id="79909"/>
    <lineage>
        <taxon>Bacteria</taxon>
        <taxon>Bacillati</taxon>
        <taxon>Actinomycetota</taxon>
        <taxon>Actinomycetes</taxon>
        <taxon>Streptosporangiales</taxon>
        <taxon>Thermomonosporaceae</taxon>
        <taxon>Actinomadura</taxon>
    </lineage>
</organism>
<evidence type="ECO:0000313" key="2">
    <source>
        <dbReference type="Proteomes" id="UP001501427"/>
    </source>
</evidence>
<dbReference type="EMBL" id="BAAAHD010000067">
    <property type="protein sequence ID" value="GAA0589107.1"/>
    <property type="molecule type" value="Genomic_DNA"/>
</dbReference>
<accession>A0ABN1FEH2</accession>
<comment type="caution">
    <text evidence="1">The sequence shown here is derived from an EMBL/GenBank/DDBJ whole genome shotgun (WGS) entry which is preliminary data.</text>
</comment>
<protein>
    <submittedName>
        <fullName evidence="1">Uncharacterized protein</fullName>
    </submittedName>
</protein>
<name>A0ABN1FEH2_9ACTN</name>
<reference evidence="1 2" key="1">
    <citation type="journal article" date="2019" name="Int. J. Syst. Evol. Microbiol.">
        <title>The Global Catalogue of Microorganisms (GCM) 10K type strain sequencing project: providing services to taxonomists for standard genome sequencing and annotation.</title>
        <authorList>
            <consortium name="The Broad Institute Genomics Platform"/>
            <consortium name="The Broad Institute Genome Sequencing Center for Infectious Disease"/>
            <person name="Wu L."/>
            <person name="Ma J."/>
        </authorList>
    </citation>
    <scope>NUCLEOTIDE SEQUENCE [LARGE SCALE GENOMIC DNA]</scope>
    <source>
        <strain evidence="1 2">JCM 10667</strain>
    </source>
</reference>
<proteinExistence type="predicted"/>